<gene>
    <name evidence="2" type="ORF">SSX86_006351</name>
</gene>
<dbReference type="InterPro" id="IPR001810">
    <property type="entry name" value="F-box_dom"/>
</dbReference>
<dbReference type="Gene3D" id="3.80.10.10">
    <property type="entry name" value="Ribonuclease Inhibitor"/>
    <property type="match status" value="1"/>
</dbReference>
<proteinExistence type="predicted"/>
<evidence type="ECO:0000259" key="1">
    <source>
        <dbReference type="PROSITE" id="PS50181"/>
    </source>
</evidence>
<sequence>MLSTSKSNRQKSKKLKIVPKPKQECRVQQPTRNWLELPSDLMVNILQRVGVIEVLENAQKVCTAWREICKDPAMWRVIHMDKLCKDPAMRRVNHMESFTAPSERHAVYQKMCKHVVDRSQGQLVDLRISGFCDRELFQYVADRSSQLRRLEILFYWGDMYGIWGEAFKKLPLLEELSFGAISQEDIEAAGRYCPLLKTLKMNQETYSGRLIDIDYLAFLTFLESEDDEEAMTTRNDIALAVGKNLPQLTHLELIGNITNIGLESILDGCCHLRSLDLSRCLYVHRKGDLWKRCLQQIKDLKLPYETLEGYWGYLAAM</sequence>
<dbReference type="PANTHER" id="PTHR38926">
    <property type="entry name" value="F-BOX DOMAIN CONTAINING PROTEIN, EXPRESSED"/>
    <property type="match status" value="1"/>
</dbReference>
<evidence type="ECO:0000313" key="3">
    <source>
        <dbReference type="Proteomes" id="UP001408789"/>
    </source>
</evidence>
<protein>
    <recommendedName>
        <fullName evidence="1">F-box domain-containing protein</fullName>
    </recommendedName>
</protein>
<organism evidence="2 3">
    <name type="scientific">Deinandra increscens subsp. villosa</name>
    <dbReference type="NCBI Taxonomy" id="3103831"/>
    <lineage>
        <taxon>Eukaryota</taxon>
        <taxon>Viridiplantae</taxon>
        <taxon>Streptophyta</taxon>
        <taxon>Embryophyta</taxon>
        <taxon>Tracheophyta</taxon>
        <taxon>Spermatophyta</taxon>
        <taxon>Magnoliopsida</taxon>
        <taxon>eudicotyledons</taxon>
        <taxon>Gunneridae</taxon>
        <taxon>Pentapetalae</taxon>
        <taxon>asterids</taxon>
        <taxon>campanulids</taxon>
        <taxon>Asterales</taxon>
        <taxon>Asteraceae</taxon>
        <taxon>Asteroideae</taxon>
        <taxon>Heliantheae alliance</taxon>
        <taxon>Madieae</taxon>
        <taxon>Madiinae</taxon>
        <taxon>Deinandra</taxon>
    </lineage>
</organism>
<dbReference type="Pfam" id="PF12937">
    <property type="entry name" value="F-box-like"/>
    <property type="match status" value="1"/>
</dbReference>
<evidence type="ECO:0000313" key="2">
    <source>
        <dbReference type="EMBL" id="KAK9073757.1"/>
    </source>
</evidence>
<keyword evidence="3" id="KW-1185">Reference proteome</keyword>
<dbReference type="InterPro" id="IPR036047">
    <property type="entry name" value="F-box-like_dom_sf"/>
</dbReference>
<dbReference type="InterPro" id="IPR032675">
    <property type="entry name" value="LRR_dom_sf"/>
</dbReference>
<dbReference type="SUPFAM" id="SSF52047">
    <property type="entry name" value="RNI-like"/>
    <property type="match status" value="1"/>
</dbReference>
<dbReference type="EMBL" id="JBCNJP010000008">
    <property type="protein sequence ID" value="KAK9073757.1"/>
    <property type="molecule type" value="Genomic_DNA"/>
</dbReference>
<dbReference type="PANTHER" id="PTHR38926:SF80">
    <property type="entry name" value="F-BOX DOMAIN, LEUCINE-RICH REPEAT DOMAIN SUPERFAMILY"/>
    <property type="match status" value="1"/>
</dbReference>
<name>A0AAP0DJC6_9ASTR</name>
<dbReference type="AlphaFoldDB" id="A0AAP0DJC6"/>
<feature type="domain" description="F-box" evidence="1">
    <location>
        <begin position="31"/>
        <end position="78"/>
    </location>
</feature>
<dbReference type="SUPFAM" id="SSF81383">
    <property type="entry name" value="F-box domain"/>
    <property type="match status" value="1"/>
</dbReference>
<accession>A0AAP0DJC6</accession>
<dbReference type="Proteomes" id="UP001408789">
    <property type="component" value="Unassembled WGS sequence"/>
</dbReference>
<dbReference type="CDD" id="cd22164">
    <property type="entry name" value="F-box_AtSKIP19-like"/>
    <property type="match status" value="1"/>
</dbReference>
<dbReference type="Gene3D" id="1.20.1280.50">
    <property type="match status" value="1"/>
</dbReference>
<comment type="caution">
    <text evidence="2">The sequence shown here is derived from an EMBL/GenBank/DDBJ whole genome shotgun (WGS) entry which is preliminary data.</text>
</comment>
<reference evidence="2 3" key="1">
    <citation type="submission" date="2024-04" db="EMBL/GenBank/DDBJ databases">
        <title>The reference genome of an endangered Asteraceae, Deinandra increscens subsp. villosa, native to the Central Coast of California.</title>
        <authorList>
            <person name="Guilliams M."/>
            <person name="Hasenstab-Lehman K."/>
            <person name="Meyer R."/>
            <person name="Mcevoy S."/>
        </authorList>
    </citation>
    <scope>NUCLEOTIDE SEQUENCE [LARGE SCALE GENOMIC DNA]</scope>
    <source>
        <tissue evidence="2">Leaf</tissue>
    </source>
</reference>
<dbReference type="PROSITE" id="PS50181">
    <property type="entry name" value="FBOX"/>
    <property type="match status" value="1"/>
</dbReference>